<reference evidence="2" key="1">
    <citation type="journal article" date="2023" name="Front. Mar. Sci.">
        <title>A new Merluccius polli reference genome to investigate the effects of global change in West African waters.</title>
        <authorList>
            <person name="Mateo J.L."/>
            <person name="Blanco-Fernandez C."/>
            <person name="Garcia-Vazquez E."/>
            <person name="Machado-Schiaffino G."/>
        </authorList>
    </citation>
    <scope>NUCLEOTIDE SEQUENCE</scope>
    <source>
        <strain evidence="2">C29</strain>
        <tissue evidence="2">Fin</tissue>
    </source>
</reference>
<dbReference type="SUPFAM" id="SSF56349">
    <property type="entry name" value="DNA breaking-rejoining enzymes"/>
    <property type="match status" value="1"/>
</dbReference>
<protein>
    <recommendedName>
        <fullName evidence="4">Tyr recombinase domain-containing protein</fullName>
    </recommendedName>
</protein>
<dbReference type="PANTHER" id="PTHR35617:SF3">
    <property type="entry name" value="CORE-BINDING (CB) DOMAIN-CONTAINING PROTEIN"/>
    <property type="match status" value="1"/>
</dbReference>
<evidence type="ECO:0008006" key="4">
    <source>
        <dbReference type="Google" id="ProtNLM"/>
    </source>
</evidence>
<organism evidence="2 3">
    <name type="scientific">Merluccius polli</name>
    <name type="common">Benguela hake</name>
    <name type="synonym">Merluccius cadenati</name>
    <dbReference type="NCBI Taxonomy" id="89951"/>
    <lineage>
        <taxon>Eukaryota</taxon>
        <taxon>Metazoa</taxon>
        <taxon>Chordata</taxon>
        <taxon>Craniata</taxon>
        <taxon>Vertebrata</taxon>
        <taxon>Euteleostomi</taxon>
        <taxon>Actinopterygii</taxon>
        <taxon>Neopterygii</taxon>
        <taxon>Teleostei</taxon>
        <taxon>Neoteleostei</taxon>
        <taxon>Acanthomorphata</taxon>
        <taxon>Zeiogadaria</taxon>
        <taxon>Gadariae</taxon>
        <taxon>Gadiformes</taxon>
        <taxon>Gadoidei</taxon>
        <taxon>Merlucciidae</taxon>
        <taxon>Merluccius</taxon>
    </lineage>
</organism>
<dbReference type="InterPro" id="IPR013762">
    <property type="entry name" value="Integrase-like_cat_sf"/>
</dbReference>
<dbReference type="AlphaFoldDB" id="A0AA47NSZ8"/>
<dbReference type="GO" id="GO:0003677">
    <property type="term" value="F:DNA binding"/>
    <property type="evidence" value="ECO:0007669"/>
    <property type="project" value="InterPro"/>
</dbReference>
<accession>A0AA47NSZ8</accession>
<keyword evidence="1" id="KW-0233">DNA recombination</keyword>
<dbReference type="Proteomes" id="UP001174136">
    <property type="component" value="Unassembled WGS sequence"/>
</dbReference>
<name>A0AA47NSZ8_MERPO</name>
<dbReference type="EMBL" id="JAOPHQ010005185">
    <property type="protein sequence ID" value="KAK0136265.1"/>
    <property type="molecule type" value="Genomic_DNA"/>
</dbReference>
<gene>
    <name evidence="2" type="ORF">N1851_027837</name>
</gene>
<dbReference type="GO" id="GO:0015074">
    <property type="term" value="P:DNA integration"/>
    <property type="evidence" value="ECO:0007669"/>
    <property type="project" value="InterPro"/>
</dbReference>
<evidence type="ECO:0000313" key="2">
    <source>
        <dbReference type="EMBL" id="KAK0136265.1"/>
    </source>
</evidence>
<proteinExistence type="predicted"/>
<dbReference type="Gene3D" id="1.10.443.10">
    <property type="entry name" value="Intergrase catalytic core"/>
    <property type="match status" value="1"/>
</dbReference>
<dbReference type="InterPro" id="IPR011010">
    <property type="entry name" value="DNA_brk_join_enz"/>
</dbReference>
<comment type="caution">
    <text evidence="2">The sequence shown here is derived from an EMBL/GenBank/DDBJ whole genome shotgun (WGS) entry which is preliminary data.</text>
</comment>
<evidence type="ECO:0000313" key="3">
    <source>
        <dbReference type="Proteomes" id="UP001174136"/>
    </source>
</evidence>
<dbReference type="PANTHER" id="PTHR35617">
    <property type="entry name" value="PHAGE_INTEGRASE DOMAIN-CONTAINING PROTEIN"/>
    <property type="match status" value="1"/>
</dbReference>
<dbReference type="GO" id="GO:0006310">
    <property type="term" value="P:DNA recombination"/>
    <property type="evidence" value="ECO:0007669"/>
    <property type="project" value="UniProtKB-KW"/>
</dbReference>
<evidence type="ECO:0000256" key="1">
    <source>
        <dbReference type="ARBA" id="ARBA00023172"/>
    </source>
</evidence>
<keyword evidence="3" id="KW-1185">Reference proteome</keyword>
<sequence length="188" mass="20163">MKVAFLLAITSAKRVGELQALSVAETCLRWNPDGSGVVLWPNVAFLPKVLSRTHLNQPIRLARFDSPSEEGRSELLCPVWALRAYIAATAGIRQGCALSKQRLSHWVVDAIVHAYGASGCPPPSGVRCHSTRSVATSWAALRGVPLEAICAAASWATPGTFTRFYRVNVAGHCPMAAVLRPSSADSKE</sequence>